<proteinExistence type="predicted"/>
<dbReference type="GO" id="GO:0016787">
    <property type="term" value="F:hydrolase activity"/>
    <property type="evidence" value="ECO:0007669"/>
    <property type="project" value="UniProtKB-KW"/>
</dbReference>
<comment type="caution">
    <text evidence="12">The sequence shown here is derived from an EMBL/GenBank/DDBJ whole genome shotgun (WGS) entry which is preliminary data.</text>
</comment>
<dbReference type="GO" id="GO:0004519">
    <property type="term" value="F:endonuclease activity"/>
    <property type="evidence" value="ECO:0007669"/>
    <property type="project" value="UniProtKB-KW"/>
</dbReference>
<keyword evidence="7" id="KW-0695">RNA-directed DNA polymerase</keyword>
<dbReference type="AlphaFoldDB" id="A0A392NA77"/>
<accession>A0A392NA77</accession>
<keyword evidence="8" id="KW-0808">Transferase</keyword>
<dbReference type="SUPFAM" id="SSF53098">
    <property type="entry name" value="Ribonuclease H-like"/>
    <property type="match status" value="1"/>
</dbReference>
<keyword evidence="13" id="KW-1185">Reference proteome</keyword>
<evidence type="ECO:0000256" key="3">
    <source>
        <dbReference type="ARBA" id="ARBA00022759"/>
    </source>
</evidence>
<feature type="compositionally biased region" description="Polar residues" evidence="10">
    <location>
        <begin position="106"/>
        <end position="119"/>
    </location>
</feature>
<feature type="region of interest" description="Disordered" evidence="10">
    <location>
        <begin position="106"/>
        <end position="132"/>
    </location>
</feature>
<dbReference type="GO" id="GO:0003887">
    <property type="term" value="F:DNA-directed DNA polymerase activity"/>
    <property type="evidence" value="ECO:0007669"/>
    <property type="project" value="UniProtKB-KW"/>
</dbReference>
<dbReference type="InterPro" id="IPR057670">
    <property type="entry name" value="SH3_retrovirus"/>
</dbReference>
<keyword evidence="8" id="KW-0239">DNA-directed DNA polymerase</keyword>
<keyword evidence="1" id="KW-0540">Nuclease</keyword>
<keyword evidence="2" id="KW-0479">Metal-binding</keyword>
<dbReference type="EMBL" id="LXQA010029674">
    <property type="protein sequence ID" value="MCH95374.1"/>
    <property type="molecule type" value="Genomic_DNA"/>
</dbReference>
<keyword evidence="3" id="KW-0255">Endonuclease</keyword>
<dbReference type="InterPro" id="IPR012337">
    <property type="entry name" value="RNaseH-like_sf"/>
</dbReference>
<evidence type="ECO:0000256" key="9">
    <source>
        <dbReference type="ARBA" id="ARBA00023172"/>
    </source>
</evidence>
<dbReference type="InterPro" id="IPR039537">
    <property type="entry name" value="Retrotran_Ty1/copia-like"/>
</dbReference>
<dbReference type="GO" id="GO:0003964">
    <property type="term" value="F:RNA-directed DNA polymerase activity"/>
    <property type="evidence" value="ECO:0007669"/>
    <property type="project" value="UniProtKB-KW"/>
</dbReference>
<feature type="domain" description="Retroviral polymerase SH3-like" evidence="11">
    <location>
        <begin position="46"/>
        <end position="107"/>
    </location>
</feature>
<sequence length="132" mass="15318">DFWGEAINTAAYLLNRCPTKRLQSKVPEEVWSGKKPQVTHLRIFGSLCFRHVPDEKRKKLEDKSEPMIIVGYHSAGSYRLYNPRTKKIVITRDVFIDENNSWNWGKQASHQGSTATTIPFTLEDNKDEEPQR</sequence>
<organism evidence="12 13">
    <name type="scientific">Trifolium medium</name>
    <dbReference type="NCBI Taxonomy" id="97028"/>
    <lineage>
        <taxon>Eukaryota</taxon>
        <taxon>Viridiplantae</taxon>
        <taxon>Streptophyta</taxon>
        <taxon>Embryophyta</taxon>
        <taxon>Tracheophyta</taxon>
        <taxon>Spermatophyta</taxon>
        <taxon>Magnoliopsida</taxon>
        <taxon>eudicotyledons</taxon>
        <taxon>Gunneridae</taxon>
        <taxon>Pentapetalae</taxon>
        <taxon>rosids</taxon>
        <taxon>fabids</taxon>
        <taxon>Fabales</taxon>
        <taxon>Fabaceae</taxon>
        <taxon>Papilionoideae</taxon>
        <taxon>50 kb inversion clade</taxon>
        <taxon>NPAAA clade</taxon>
        <taxon>Hologalegina</taxon>
        <taxon>IRL clade</taxon>
        <taxon>Trifolieae</taxon>
        <taxon>Trifolium</taxon>
    </lineage>
</organism>
<evidence type="ECO:0000256" key="10">
    <source>
        <dbReference type="SAM" id="MobiDB-lite"/>
    </source>
</evidence>
<dbReference type="PANTHER" id="PTHR42648:SF11">
    <property type="entry name" value="TRANSPOSON TY4-P GAG-POL POLYPROTEIN"/>
    <property type="match status" value="1"/>
</dbReference>
<evidence type="ECO:0000256" key="4">
    <source>
        <dbReference type="ARBA" id="ARBA00022801"/>
    </source>
</evidence>
<name>A0A392NA77_9FABA</name>
<keyword evidence="5" id="KW-0460">Magnesium</keyword>
<dbReference type="GO" id="GO:0046872">
    <property type="term" value="F:metal ion binding"/>
    <property type="evidence" value="ECO:0007669"/>
    <property type="project" value="UniProtKB-KW"/>
</dbReference>
<evidence type="ECO:0000256" key="2">
    <source>
        <dbReference type="ARBA" id="ARBA00022723"/>
    </source>
</evidence>
<keyword evidence="4" id="KW-0378">Hydrolase</keyword>
<keyword evidence="8" id="KW-0548">Nucleotidyltransferase</keyword>
<dbReference type="Proteomes" id="UP000265520">
    <property type="component" value="Unassembled WGS sequence"/>
</dbReference>
<evidence type="ECO:0000313" key="13">
    <source>
        <dbReference type="Proteomes" id="UP000265520"/>
    </source>
</evidence>
<protein>
    <submittedName>
        <fullName evidence="12">Retrovirus-related pol polyprotein from transposon tnt 1-94</fullName>
    </submittedName>
</protein>
<keyword evidence="9" id="KW-0233">DNA recombination</keyword>
<feature type="non-terminal residue" evidence="12">
    <location>
        <position position="1"/>
    </location>
</feature>
<evidence type="ECO:0000313" key="12">
    <source>
        <dbReference type="EMBL" id="MCH95374.1"/>
    </source>
</evidence>
<keyword evidence="6" id="KW-0229">DNA integration</keyword>
<dbReference type="Pfam" id="PF25597">
    <property type="entry name" value="SH3_retrovirus"/>
    <property type="match status" value="1"/>
</dbReference>
<evidence type="ECO:0000256" key="5">
    <source>
        <dbReference type="ARBA" id="ARBA00022842"/>
    </source>
</evidence>
<reference evidence="12 13" key="1">
    <citation type="journal article" date="2018" name="Front. Plant Sci.">
        <title>Red Clover (Trifolium pratense) and Zigzag Clover (T. medium) - A Picture of Genomic Similarities and Differences.</title>
        <authorList>
            <person name="Dluhosova J."/>
            <person name="Istvanek J."/>
            <person name="Nedelnik J."/>
            <person name="Repkova J."/>
        </authorList>
    </citation>
    <scope>NUCLEOTIDE SEQUENCE [LARGE SCALE GENOMIC DNA]</scope>
    <source>
        <strain evidence="13">cv. 10/8</strain>
        <tissue evidence="12">Leaf</tissue>
    </source>
</reference>
<evidence type="ECO:0000256" key="7">
    <source>
        <dbReference type="ARBA" id="ARBA00022918"/>
    </source>
</evidence>
<dbReference type="GO" id="GO:0015074">
    <property type="term" value="P:DNA integration"/>
    <property type="evidence" value="ECO:0007669"/>
    <property type="project" value="UniProtKB-KW"/>
</dbReference>
<evidence type="ECO:0000256" key="6">
    <source>
        <dbReference type="ARBA" id="ARBA00022908"/>
    </source>
</evidence>
<dbReference type="GO" id="GO:0006310">
    <property type="term" value="P:DNA recombination"/>
    <property type="evidence" value="ECO:0007669"/>
    <property type="project" value="UniProtKB-KW"/>
</dbReference>
<evidence type="ECO:0000256" key="8">
    <source>
        <dbReference type="ARBA" id="ARBA00022932"/>
    </source>
</evidence>
<dbReference type="PANTHER" id="PTHR42648">
    <property type="entry name" value="TRANSPOSASE, PUTATIVE-RELATED"/>
    <property type="match status" value="1"/>
</dbReference>
<evidence type="ECO:0000259" key="11">
    <source>
        <dbReference type="Pfam" id="PF25597"/>
    </source>
</evidence>
<evidence type="ECO:0000256" key="1">
    <source>
        <dbReference type="ARBA" id="ARBA00022722"/>
    </source>
</evidence>